<dbReference type="SUPFAM" id="SSF51126">
    <property type="entry name" value="Pectin lyase-like"/>
    <property type="match status" value="1"/>
</dbReference>
<sequence>MTIPPILLPKSSSSSSTTSSSKYASSMSSSSSSIAELVLHLETAIGRAVVEVEGAIGLGVLPSPRLCLRLFGGTRMAILTVPTTGLPLPRLLARLGGGTEGDIVLALFVLTAASIPTPVGLSYSDGGSLHGTQLDGGQATNEAGGCYWILSKLGISIQSNYGNRPQLVHVQDLIAQPSRFVQFATRLGLANGDKPVLEAVKKAYKFVTSNYAPGDQVVLVVSMYPKWEKNYNARVIDVLAWHLHNGTSPSNRSEAQLATGGNSGRIPIYAVVAEGVYHVVRLIGTEVHSILLSVYSNEKQSMSSWSGGWQLRLPPGIKHIISWDNYPFRSCSSRFDQDGTLTSRELRFSGDDYWPEFFMDLIKQVVYYKQGVLLNSGHSPLGVYKASRDASSGASKLLPPIGQRSHFYVGVEGDSKQGATRVMRCCLSGLACGSRWYQHHYWVFLFAGNGDQITLARNYVYYTAGRGPHIGGTSGYTQTLHMYNNYFNSITGHALDPATGSRVLAEGNYFNAVKTPSTGDTAGTVFAPTSSTMNAQCSSTLGRNCVSNTLTGGSGTLPNAASTAAISVFTASVVKSASVMDPASVPSYVLANAGLGIIN</sequence>
<feature type="compositionally biased region" description="Low complexity" evidence="1">
    <location>
        <begin position="11"/>
        <end position="22"/>
    </location>
</feature>
<evidence type="ECO:0000313" key="3">
    <source>
        <dbReference type="Proteomes" id="UP000663827"/>
    </source>
</evidence>
<name>A0A8H3E8K8_9AGAM</name>
<protein>
    <submittedName>
        <fullName evidence="2">Uncharacterized protein</fullName>
    </submittedName>
</protein>
<dbReference type="EMBL" id="CAJNJQ010003894">
    <property type="protein sequence ID" value="CAE7206437.1"/>
    <property type="molecule type" value="Genomic_DNA"/>
</dbReference>
<dbReference type="AlphaFoldDB" id="A0A8H3E8K8"/>
<gene>
    <name evidence="2" type="ORF">RDB_LOCUS144261</name>
</gene>
<evidence type="ECO:0000256" key="1">
    <source>
        <dbReference type="SAM" id="MobiDB-lite"/>
    </source>
</evidence>
<accession>A0A8H3E8K8</accession>
<evidence type="ECO:0000313" key="2">
    <source>
        <dbReference type="EMBL" id="CAE7206437.1"/>
    </source>
</evidence>
<reference evidence="2" key="1">
    <citation type="submission" date="2021-01" db="EMBL/GenBank/DDBJ databases">
        <authorList>
            <person name="Kaushik A."/>
        </authorList>
    </citation>
    <scope>NUCLEOTIDE SEQUENCE</scope>
    <source>
        <strain evidence="2">AG5</strain>
    </source>
</reference>
<dbReference type="InterPro" id="IPR012334">
    <property type="entry name" value="Pectin_lyas_fold"/>
</dbReference>
<organism evidence="2 3">
    <name type="scientific">Rhizoctonia solani</name>
    <dbReference type="NCBI Taxonomy" id="456999"/>
    <lineage>
        <taxon>Eukaryota</taxon>
        <taxon>Fungi</taxon>
        <taxon>Dikarya</taxon>
        <taxon>Basidiomycota</taxon>
        <taxon>Agaricomycotina</taxon>
        <taxon>Agaricomycetes</taxon>
        <taxon>Cantharellales</taxon>
        <taxon>Ceratobasidiaceae</taxon>
        <taxon>Rhizoctonia</taxon>
    </lineage>
</organism>
<dbReference type="Gene3D" id="2.160.20.10">
    <property type="entry name" value="Single-stranded right-handed beta-helix, Pectin lyase-like"/>
    <property type="match status" value="1"/>
</dbReference>
<dbReference type="Proteomes" id="UP000663827">
    <property type="component" value="Unassembled WGS sequence"/>
</dbReference>
<proteinExistence type="predicted"/>
<comment type="caution">
    <text evidence="2">The sequence shown here is derived from an EMBL/GenBank/DDBJ whole genome shotgun (WGS) entry which is preliminary data.</text>
</comment>
<feature type="region of interest" description="Disordered" evidence="1">
    <location>
        <begin position="1"/>
        <end position="22"/>
    </location>
</feature>
<dbReference type="InterPro" id="IPR011050">
    <property type="entry name" value="Pectin_lyase_fold/virulence"/>
</dbReference>